<dbReference type="EMBL" id="CP029289">
    <property type="protein sequence ID" value="AWR95437.1"/>
    <property type="molecule type" value="Genomic_DNA"/>
</dbReference>
<feature type="transmembrane region" description="Helical" evidence="1">
    <location>
        <begin position="100"/>
        <end position="121"/>
    </location>
</feature>
<gene>
    <name evidence="2" type="ORF">DFR85_13390</name>
</gene>
<keyword evidence="3" id="KW-1185">Reference proteome</keyword>
<keyword evidence="1" id="KW-0812">Transmembrane</keyword>
<dbReference type="AlphaFoldDB" id="A0A2U9IHA3"/>
<proteinExistence type="predicted"/>
<dbReference type="KEGG" id="abri:DFR85_13390"/>
<sequence>MYTFVFIRFIGYGVYFLFMRKVIIVIPLFLLFIAFIGIGIYLHSIYVPPIKINPNIPHEIIHIGNHELVIYYNGTPPGEITTPEITSSYMSSPPFSSYAFLWPYFLAIGIIGLLSTLIFVFRKTISKIIREVTIKRIKDFIWFLID</sequence>
<evidence type="ECO:0000313" key="2">
    <source>
        <dbReference type="EMBL" id="AWR95437.1"/>
    </source>
</evidence>
<accession>A0A2U9IHA3</accession>
<organism evidence="2 3">
    <name type="scientific">Acidianus brierleyi</name>
    <dbReference type="NCBI Taxonomy" id="41673"/>
    <lineage>
        <taxon>Archaea</taxon>
        <taxon>Thermoproteota</taxon>
        <taxon>Thermoprotei</taxon>
        <taxon>Sulfolobales</taxon>
        <taxon>Sulfolobaceae</taxon>
        <taxon>Acidianus</taxon>
    </lineage>
</organism>
<evidence type="ECO:0000313" key="3">
    <source>
        <dbReference type="Proteomes" id="UP000248044"/>
    </source>
</evidence>
<keyword evidence="1" id="KW-0472">Membrane</keyword>
<feature type="transmembrane region" description="Helical" evidence="1">
    <location>
        <begin position="21"/>
        <end position="42"/>
    </location>
</feature>
<evidence type="ECO:0000256" key="1">
    <source>
        <dbReference type="SAM" id="Phobius"/>
    </source>
</evidence>
<keyword evidence="1" id="KW-1133">Transmembrane helix</keyword>
<name>A0A2U9IHA3_9CREN</name>
<protein>
    <submittedName>
        <fullName evidence="2">Uncharacterized protein</fullName>
    </submittedName>
</protein>
<reference evidence="2 3" key="1">
    <citation type="submission" date="2018-05" db="EMBL/GenBank/DDBJ databases">
        <title>Complete Genome Sequences of Extremely Thermoacidophilic, Metal-Mobilizing Type-Strain Members of the Archaeal Family Sulfolobaceae: Acidianus brierleyi DSM-1651T, Acidianus sulfidivorans DSM-18786T, Metallosphaera hakonensis DSM-7519T, and Metallosphaera prunae DSM-10039T.</title>
        <authorList>
            <person name="Counts J.A."/>
            <person name="Kelly R.M."/>
        </authorList>
    </citation>
    <scope>NUCLEOTIDE SEQUENCE [LARGE SCALE GENOMIC DNA]</scope>
    <source>
        <strain evidence="2 3">DSM 1651</strain>
    </source>
</reference>
<dbReference type="Proteomes" id="UP000248044">
    <property type="component" value="Chromosome"/>
</dbReference>